<dbReference type="SUPFAM" id="SSF55785">
    <property type="entry name" value="PYP-like sensor domain (PAS domain)"/>
    <property type="match status" value="1"/>
</dbReference>
<dbReference type="Gene3D" id="3.30.450.20">
    <property type="entry name" value="PAS domain"/>
    <property type="match status" value="1"/>
</dbReference>
<dbReference type="InterPro" id="IPR052155">
    <property type="entry name" value="Biofilm_reg_signaling"/>
</dbReference>
<dbReference type="SMART" id="SM00267">
    <property type="entry name" value="GGDEF"/>
    <property type="match status" value="1"/>
</dbReference>
<dbReference type="AlphaFoldDB" id="A0A4U9HLX2"/>
<dbReference type="Proteomes" id="UP000310719">
    <property type="component" value="Chromosome"/>
</dbReference>
<dbReference type="GO" id="GO:0071111">
    <property type="term" value="F:cyclic-guanylate-specific phosphodiesterase activity"/>
    <property type="evidence" value="ECO:0007669"/>
    <property type="project" value="UniProtKB-EC"/>
</dbReference>
<dbReference type="Pfam" id="PF00990">
    <property type="entry name" value="GGDEF"/>
    <property type="match status" value="1"/>
</dbReference>
<evidence type="ECO:0000313" key="2">
    <source>
        <dbReference type="EMBL" id="VTP64291.1"/>
    </source>
</evidence>
<gene>
    <name evidence="2" type="primary">gmr_1</name>
    <name evidence="2" type="ORF">NCTC13032_01364</name>
</gene>
<dbReference type="InterPro" id="IPR035965">
    <property type="entry name" value="PAS-like_dom_sf"/>
</dbReference>
<dbReference type="NCBIfam" id="TIGR00254">
    <property type="entry name" value="GGDEF"/>
    <property type="match status" value="1"/>
</dbReference>
<proteinExistence type="predicted"/>
<dbReference type="CDD" id="cd01949">
    <property type="entry name" value="GGDEF"/>
    <property type="match status" value="1"/>
</dbReference>
<dbReference type="PANTHER" id="PTHR44757:SF10">
    <property type="entry name" value="MEMBRANE PROTEIN"/>
    <property type="match status" value="1"/>
</dbReference>
<dbReference type="STRING" id="83655.APT61_17910"/>
<reference evidence="2 3" key="1">
    <citation type="submission" date="2019-05" db="EMBL/GenBank/DDBJ databases">
        <authorList>
            <consortium name="Pathogen Informatics"/>
        </authorList>
    </citation>
    <scope>NUCLEOTIDE SEQUENCE [LARGE SCALE GENOMIC DNA]</scope>
    <source>
        <strain evidence="2 3">NCTC13032</strain>
    </source>
</reference>
<dbReference type="PANTHER" id="PTHR44757">
    <property type="entry name" value="DIGUANYLATE CYCLASE DGCP"/>
    <property type="match status" value="1"/>
</dbReference>
<dbReference type="InterPro" id="IPR043128">
    <property type="entry name" value="Rev_trsase/Diguanyl_cyclase"/>
</dbReference>
<dbReference type="EC" id="3.1.4.52" evidence="2"/>
<keyword evidence="2" id="KW-0378">Hydrolase</keyword>
<dbReference type="Gene3D" id="3.30.70.270">
    <property type="match status" value="1"/>
</dbReference>
<name>A0A4U9HLX2_9ENTR</name>
<evidence type="ECO:0000259" key="1">
    <source>
        <dbReference type="PROSITE" id="PS50887"/>
    </source>
</evidence>
<evidence type="ECO:0000313" key="3">
    <source>
        <dbReference type="Proteomes" id="UP000310719"/>
    </source>
</evidence>
<accession>A0A4U9HLX2</accession>
<protein>
    <submittedName>
        <fullName evidence="2">Cyclic di-GMP phosphodiesterase Gmr</fullName>
        <ecNumber evidence="2">3.1.4.52</ecNumber>
    </submittedName>
</protein>
<dbReference type="InterPro" id="IPR029787">
    <property type="entry name" value="Nucleotide_cyclase"/>
</dbReference>
<organism evidence="2 3">
    <name type="scientific">Leclercia adecarboxylata</name>
    <dbReference type="NCBI Taxonomy" id="83655"/>
    <lineage>
        <taxon>Bacteria</taxon>
        <taxon>Pseudomonadati</taxon>
        <taxon>Pseudomonadota</taxon>
        <taxon>Gammaproteobacteria</taxon>
        <taxon>Enterobacterales</taxon>
        <taxon>Enterobacteriaceae</taxon>
        <taxon>Leclercia</taxon>
    </lineage>
</organism>
<feature type="domain" description="GGDEF" evidence="1">
    <location>
        <begin position="176"/>
        <end position="310"/>
    </location>
</feature>
<dbReference type="PROSITE" id="PS50887">
    <property type="entry name" value="GGDEF"/>
    <property type="match status" value="1"/>
</dbReference>
<dbReference type="EMBL" id="LR590464">
    <property type="protein sequence ID" value="VTP64291.1"/>
    <property type="molecule type" value="Genomic_DNA"/>
</dbReference>
<dbReference type="SUPFAM" id="SSF55073">
    <property type="entry name" value="Nucleotide cyclase"/>
    <property type="match status" value="1"/>
</dbReference>
<sequence length="351" mass="39530">MYDENTYLLAPEPSCPDGPASAVFRDVAEATTDWIWETDPELRFYLAFRAFSRHYRVQHIVLDRPPAQRANVRRKTSRWQTGLPCPGQTGHRRLLHCRYLSAMGHQRYCHIAIKPVITPEGITGYRGTATDVTLEVEAQARVEYLSRHDELTGLPNRVRMREFLEGKLQAQPTQQHPLAMLSLDLDKFKPVNDLFGHGAGDAVLHEVSARLRHCIRDYDLVARQGGDEFILVISDIHDRRYIDTLCERIIAELTRPFLINGNEIVIGASIGIAMAPHDAVDAGELLRFSDIALYKAKSTGAINGCSICLKWPSRWCSAGRWKRACATGLKKSSSVWSTSRVTVMTYRGSSP</sequence>
<dbReference type="InterPro" id="IPR000160">
    <property type="entry name" value="GGDEF_dom"/>
</dbReference>